<feature type="domain" description="AB hydrolase-1" evidence="3">
    <location>
        <begin position="25"/>
        <end position="138"/>
    </location>
</feature>
<dbReference type="RefSeq" id="WP_153024769.1">
    <property type="nucleotide sequence ID" value="NZ_WIAO01000007.1"/>
</dbReference>
<accession>A0A6L5G7L2</accession>
<dbReference type="InterPro" id="IPR000073">
    <property type="entry name" value="AB_hydrolase_1"/>
</dbReference>
<evidence type="ECO:0000313" key="5">
    <source>
        <dbReference type="Proteomes" id="UP000477750"/>
    </source>
</evidence>
<evidence type="ECO:0000256" key="1">
    <source>
        <dbReference type="ARBA" id="ARBA00010088"/>
    </source>
</evidence>
<dbReference type="SUPFAM" id="SSF53474">
    <property type="entry name" value="alpha/beta-Hydrolases"/>
    <property type="match status" value="1"/>
</dbReference>
<organism evidence="4 5">
    <name type="scientific">Glycomyces albidus</name>
    <dbReference type="NCBI Taxonomy" id="2656774"/>
    <lineage>
        <taxon>Bacteria</taxon>
        <taxon>Bacillati</taxon>
        <taxon>Actinomycetota</taxon>
        <taxon>Actinomycetes</taxon>
        <taxon>Glycomycetales</taxon>
        <taxon>Glycomycetaceae</taxon>
        <taxon>Glycomyces</taxon>
    </lineage>
</organism>
<comment type="similarity">
    <text evidence="1">Belongs to the peptidase S33 family.</text>
</comment>
<proteinExistence type="inferred from homology"/>
<dbReference type="PANTHER" id="PTHR43248">
    <property type="entry name" value="2-SUCCINYL-6-HYDROXY-2,4-CYCLOHEXADIENE-1-CARBOXYLATE SYNTHASE"/>
    <property type="match status" value="1"/>
</dbReference>
<dbReference type="Proteomes" id="UP000477750">
    <property type="component" value="Unassembled WGS sequence"/>
</dbReference>
<evidence type="ECO:0000256" key="2">
    <source>
        <dbReference type="ARBA" id="ARBA00022801"/>
    </source>
</evidence>
<dbReference type="PANTHER" id="PTHR43248:SF32">
    <property type="entry name" value="PROLINE IMINOPEPTIDASE"/>
    <property type="match status" value="1"/>
</dbReference>
<protein>
    <submittedName>
        <fullName evidence="4">Alpha/beta fold hydrolase</fullName>
    </submittedName>
</protein>
<keyword evidence="5" id="KW-1185">Reference proteome</keyword>
<sequence>MESRIVHADDGTPLHVGVTGSGPDVVVLSGGPGCVHYLERDEIAPRGMRAWYPEPRGVGRSGGGPHDIEAAVADLESVRRAAGAERWVVLGHSWGADLAVRYALGHPGRVRAVVAVAAHGLHKDRTWSQVYESLKDTEPPVPIEWDREVHRSLGESFVEWIHEPGLYRSVADCPVPIAVIAAEGDIRPSWPLRQLAALAPRGSYAEVPGVPHDFWATHPEVWTAVVSDACSAALHS</sequence>
<reference evidence="4 5" key="1">
    <citation type="submission" date="2019-10" db="EMBL/GenBank/DDBJ databases">
        <title>Glycomyces albidus sp. nov., a novel actinomycete isolated from rhizosphere soil of wheat (Triticum aestivum L.).</title>
        <authorList>
            <person name="Qian L."/>
        </authorList>
    </citation>
    <scope>NUCLEOTIDE SEQUENCE [LARGE SCALE GENOMIC DNA]</scope>
    <source>
        <strain evidence="4 5">NEAU-7082</strain>
    </source>
</reference>
<dbReference type="InterPro" id="IPR051601">
    <property type="entry name" value="Serine_prot/Carboxylest_S33"/>
</dbReference>
<dbReference type="Pfam" id="PF00561">
    <property type="entry name" value="Abhydrolase_1"/>
    <property type="match status" value="1"/>
</dbReference>
<dbReference type="GO" id="GO:0016787">
    <property type="term" value="F:hydrolase activity"/>
    <property type="evidence" value="ECO:0007669"/>
    <property type="project" value="UniProtKB-KW"/>
</dbReference>
<comment type="caution">
    <text evidence="4">The sequence shown here is derived from an EMBL/GenBank/DDBJ whole genome shotgun (WGS) entry which is preliminary data.</text>
</comment>
<dbReference type="InterPro" id="IPR029058">
    <property type="entry name" value="AB_hydrolase_fold"/>
</dbReference>
<name>A0A6L5G7L2_9ACTN</name>
<keyword evidence="2 4" id="KW-0378">Hydrolase</keyword>
<evidence type="ECO:0000313" key="4">
    <source>
        <dbReference type="EMBL" id="MQM25626.1"/>
    </source>
</evidence>
<dbReference type="AlphaFoldDB" id="A0A6L5G7L2"/>
<gene>
    <name evidence="4" type="ORF">GFD30_08595</name>
</gene>
<evidence type="ECO:0000259" key="3">
    <source>
        <dbReference type="Pfam" id="PF00561"/>
    </source>
</evidence>
<dbReference type="Gene3D" id="3.40.50.1820">
    <property type="entry name" value="alpha/beta hydrolase"/>
    <property type="match status" value="1"/>
</dbReference>
<dbReference type="EMBL" id="WIAO01000007">
    <property type="protein sequence ID" value="MQM25626.1"/>
    <property type="molecule type" value="Genomic_DNA"/>
</dbReference>